<dbReference type="AlphaFoldDB" id="A0A859DTP8"/>
<evidence type="ECO:0000313" key="5">
    <source>
        <dbReference type="Proteomes" id="UP000509623"/>
    </source>
</evidence>
<name>A0A859DTP8_9FIRM</name>
<evidence type="ECO:0000313" key="2">
    <source>
        <dbReference type="EMBL" id="QKN23583.1"/>
    </source>
</evidence>
<dbReference type="EMBL" id="CP046051">
    <property type="protein sequence ID" value="QKN23583.1"/>
    <property type="molecule type" value="Genomic_DNA"/>
</dbReference>
<accession>A0A859DTP8</accession>
<dbReference type="Pfam" id="PF09704">
    <property type="entry name" value="Cas_Cas5d"/>
    <property type="match status" value="1"/>
</dbReference>
<reference evidence="3" key="3">
    <citation type="journal article" date="2022" name="Int. J. Syst. Evol. Microbiol.">
        <title>Caproicibacterium lactatifermentans sp. nov., isolated from pit clay used for the production of Chinese strong aroma-type liquor.</title>
        <authorList>
            <person name="Wang H."/>
            <person name="Gu Y."/>
            <person name="Zhao D."/>
            <person name="Qiao Z."/>
            <person name="Zheng J."/>
            <person name="Gao J."/>
            <person name="Ren C."/>
            <person name="Xu Y."/>
        </authorList>
    </citation>
    <scope>NUCLEOTIDE SEQUENCE</scope>
    <source>
        <strain evidence="3">JNU-WLY1368</strain>
    </source>
</reference>
<dbReference type="InterPro" id="IPR021124">
    <property type="entry name" value="CRISPR-assoc_prot_Cas5"/>
</dbReference>
<evidence type="ECO:0000313" key="3">
    <source>
        <dbReference type="EMBL" id="QKO29741.1"/>
    </source>
</evidence>
<evidence type="ECO:0000313" key="4">
    <source>
        <dbReference type="Proteomes" id="UP000501316"/>
    </source>
</evidence>
<dbReference type="NCBIfam" id="TIGR02593">
    <property type="entry name" value="CRISPR_cas5"/>
    <property type="match status" value="1"/>
</dbReference>
<protein>
    <submittedName>
        <fullName evidence="2">CRISPR-associated protein Cas5</fullName>
    </submittedName>
</protein>
<evidence type="ECO:0000256" key="1">
    <source>
        <dbReference type="ARBA" id="ARBA00023118"/>
    </source>
</evidence>
<dbReference type="InterPro" id="IPR013422">
    <property type="entry name" value="CRISPR-assoc_prot_Cas5_N"/>
</dbReference>
<keyword evidence="1" id="KW-0051">Antiviral defense</keyword>
<dbReference type="EMBL" id="CP046161">
    <property type="protein sequence ID" value="QKO29741.1"/>
    <property type="molecule type" value="Genomic_DNA"/>
</dbReference>
<dbReference type="Proteomes" id="UP000509623">
    <property type="component" value="Chromosome"/>
</dbReference>
<keyword evidence="5" id="KW-1185">Reference proteome</keyword>
<proteinExistence type="predicted"/>
<gene>
    <name evidence="2" type="primary">cas5</name>
    <name evidence="2" type="ORF">GJQ69_03230</name>
    <name evidence="3" type="ORF">GKP14_01135</name>
</gene>
<reference evidence="3" key="2">
    <citation type="journal article" date="2021" name="Appl. Environ. Microbiol.">
        <title>Adaptability of a Caproate-Producing Bacterium Contributes to Its Dominance in an Anaerobic Fermentation System.</title>
        <authorList>
            <person name="Wang H."/>
            <person name="Gu Y."/>
            <person name="Zhou W."/>
            <person name="Zhao D."/>
            <person name="Qiao Z."/>
            <person name="Zheng J."/>
            <person name="Gao J."/>
            <person name="Chen X."/>
            <person name="Ren C."/>
            <person name="Xu Y."/>
        </authorList>
    </citation>
    <scope>NUCLEOTIDE SEQUENCE</scope>
    <source>
        <strain evidence="3">JNU-WLY1368</strain>
    </source>
</reference>
<organism evidence="2 4">
    <name type="scientific">Caproicibacterium lactatifermentans</name>
    <dbReference type="NCBI Taxonomy" id="2666138"/>
    <lineage>
        <taxon>Bacteria</taxon>
        <taxon>Bacillati</taxon>
        <taxon>Bacillota</taxon>
        <taxon>Clostridia</taxon>
        <taxon>Eubacteriales</taxon>
        <taxon>Oscillospiraceae</taxon>
        <taxon>Caproicibacterium</taxon>
    </lineage>
</organism>
<reference evidence="4 5" key="1">
    <citation type="submission" date="2019-11" db="EMBL/GenBank/DDBJ databases">
        <authorList>
            <person name="Ren C."/>
            <person name="Wang H."/>
            <person name="Xu Y."/>
        </authorList>
    </citation>
    <scope>NUCLEOTIDE SEQUENCE [LARGE SCALE GENOMIC DNA]</scope>
    <source>
        <strain evidence="5">JNU-WLY1368</strain>
        <strain evidence="2 4">LBM 19010</strain>
    </source>
</reference>
<dbReference type="Proteomes" id="UP000501316">
    <property type="component" value="Chromosome"/>
</dbReference>
<sequence>MTMRAVRVLAEQNMASYRMPQSLIIKESYPLPPYSTVIGMVHAACGFTEYMPMQVSIQGDFASSVQEMYTRYEFNKNMSYEAGRQNILMQSGDQNYGMTRGLGSVELLTDVQLILHIIPEDNTLCETIAHGLKYPKNYLNLGRWEDLLRIDDVCITDLQEEQVQNNSIVLACSAWIPADIEENLKRTVRLKYPSIGTSYRLHKTYEISNLGLRSWKETIPARYAGCGTVIGKGGRLLTDRTPVVQKNMPYADREVIPVFPA</sequence>
<dbReference type="KEGG" id="clf:GJQ69_03230"/>
<dbReference type="GO" id="GO:0051607">
    <property type="term" value="P:defense response to virus"/>
    <property type="evidence" value="ECO:0007669"/>
    <property type="project" value="UniProtKB-KW"/>
</dbReference>
<dbReference type="GO" id="GO:0043571">
    <property type="term" value="P:maintenance of CRISPR repeat elements"/>
    <property type="evidence" value="ECO:0007669"/>
    <property type="project" value="InterPro"/>
</dbReference>